<dbReference type="Pfam" id="PF00067">
    <property type="entry name" value="p450"/>
    <property type="match status" value="1"/>
</dbReference>
<protein>
    <recommendedName>
        <fullName evidence="8">Linoleate diol synthase</fullName>
    </recommendedName>
</protein>
<dbReference type="PANTHER" id="PTHR11903:SF37">
    <property type="entry name" value="PSI-PRODUCING OXYGENASE A"/>
    <property type="match status" value="1"/>
</dbReference>
<reference evidence="6" key="1">
    <citation type="submission" date="2023-11" db="EMBL/GenBank/DDBJ databases">
        <authorList>
            <person name="De Vega J J."/>
            <person name="De Vega J J."/>
        </authorList>
    </citation>
    <scope>NUCLEOTIDE SEQUENCE</scope>
</reference>
<accession>A0AAD2H2X9</accession>
<dbReference type="Gene3D" id="1.10.630.10">
    <property type="entry name" value="Cytochrome P450"/>
    <property type="match status" value="1"/>
</dbReference>
<dbReference type="AlphaFoldDB" id="A0AAD2H2X9"/>
<dbReference type="GO" id="GO:0016705">
    <property type="term" value="F:oxidoreductase activity, acting on paired donors, with incorporation or reduction of molecular oxygen"/>
    <property type="evidence" value="ECO:0007669"/>
    <property type="project" value="InterPro"/>
</dbReference>
<dbReference type="EMBL" id="CAVNYO010000130">
    <property type="protein sequence ID" value="CAK5267705.1"/>
    <property type="molecule type" value="Genomic_DNA"/>
</dbReference>
<organism evidence="6 7">
    <name type="scientific">Mycena citricolor</name>
    <dbReference type="NCBI Taxonomy" id="2018698"/>
    <lineage>
        <taxon>Eukaryota</taxon>
        <taxon>Fungi</taxon>
        <taxon>Dikarya</taxon>
        <taxon>Basidiomycota</taxon>
        <taxon>Agaricomycotina</taxon>
        <taxon>Agaricomycetes</taxon>
        <taxon>Agaricomycetidae</taxon>
        <taxon>Agaricales</taxon>
        <taxon>Marasmiineae</taxon>
        <taxon>Mycenaceae</taxon>
        <taxon>Mycena</taxon>
    </lineage>
</organism>
<dbReference type="InterPro" id="IPR036396">
    <property type="entry name" value="Cyt_P450_sf"/>
</dbReference>
<dbReference type="GO" id="GO:0004497">
    <property type="term" value="F:monooxygenase activity"/>
    <property type="evidence" value="ECO:0007669"/>
    <property type="project" value="InterPro"/>
</dbReference>
<dbReference type="InterPro" id="IPR050783">
    <property type="entry name" value="Oxylipin_biosynth_metab"/>
</dbReference>
<comment type="caution">
    <text evidence="6">The sequence shown here is derived from an EMBL/GenBank/DDBJ whole genome shotgun (WGS) entry which is preliminary data.</text>
</comment>
<dbReference type="InterPro" id="IPR010255">
    <property type="entry name" value="Haem_peroxidase_sf"/>
</dbReference>
<dbReference type="InterPro" id="IPR019791">
    <property type="entry name" value="Haem_peroxidase_animal"/>
</dbReference>
<proteinExistence type="predicted"/>
<dbReference type="GO" id="GO:0005506">
    <property type="term" value="F:iron ion binding"/>
    <property type="evidence" value="ECO:0007669"/>
    <property type="project" value="InterPro"/>
</dbReference>
<evidence type="ECO:0000313" key="7">
    <source>
        <dbReference type="Proteomes" id="UP001295794"/>
    </source>
</evidence>
<evidence type="ECO:0000313" key="6">
    <source>
        <dbReference type="EMBL" id="CAK5267705.1"/>
    </source>
</evidence>
<dbReference type="PANTHER" id="PTHR11903">
    <property type="entry name" value="PROSTAGLANDIN G/H SYNTHASE"/>
    <property type="match status" value="1"/>
</dbReference>
<dbReference type="GO" id="GO:0006979">
    <property type="term" value="P:response to oxidative stress"/>
    <property type="evidence" value="ECO:0007669"/>
    <property type="project" value="InterPro"/>
</dbReference>
<dbReference type="Pfam" id="PF03098">
    <property type="entry name" value="An_peroxidase"/>
    <property type="match status" value="1"/>
</dbReference>
<keyword evidence="2" id="KW-0479">Metal-binding</keyword>
<dbReference type="SUPFAM" id="SSF48113">
    <property type="entry name" value="Heme-dependent peroxidases"/>
    <property type="match status" value="1"/>
</dbReference>
<name>A0AAD2H2X9_9AGAR</name>
<gene>
    <name evidence="6" type="ORF">MYCIT1_LOCUS10435</name>
</gene>
<keyword evidence="3" id="KW-0223">Dioxygenase</keyword>
<dbReference type="SUPFAM" id="SSF48264">
    <property type="entry name" value="Cytochrome P450"/>
    <property type="match status" value="1"/>
</dbReference>
<evidence type="ECO:0000256" key="1">
    <source>
        <dbReference type="ARBA" id="ARBA00011881"/>
    </source>
</evidence>
<evidence type="ECO:0000256" key="4">
    <source>
        <dbReference type="ARBA" id="ARBA00023002"/>
    </source>
</evidence>
<evidence type="ECO:0008006" key="8">
    <source>
        <dbReference type="Google" id="ProtNLM"/>
    </source>
</evidence>
<dbReference type="Gene3D" id="1.10.640.10">
    <property type="entry name" value="Haem peroxidase domain superfamily, animal type"/>
    <property type="match status" value="1"/>
</dbReference>
<keyword evidence="7" id="KW-1185">Reference proteome</keyword>
<keyword evidence="4" id="KW-0560">Oxidoreductase</keyword>
<dbReference type="GO" id="GO:0020037">
    <property type="term" value="F:heme binding"/>
    <property type="evidence" value="ECO:0007669"/>
    <property type="project" value="InterPro"/>
</dbReference>
<dbReference type="GO" id="GO:0051213">
    <property type="term" value="F:dioxygenase activity"/>
    <property type="evidence" value="ECO:0007669"/>
    <property type="project" value="UniProtKB-KW"/>
</dbReference>
<dbReference type="PROSITE" id="PS50292">
    <property type="entry name" value="PEROXIDASE_3"/>
    <property type="match status" value="1"/>
</dbReference>
<evidence type="ECO:0000256" key="3">
    <source>
        <dbReference type="ARBA" id="ARBA00022964"/>
    </source>
</evidence>
<dbReference type="Proteomes" id="UP001295794">
    <property type="component" value="Unassembled WGS sequence"/>
</dbReference>
<evidence type="ECO:0000256" key="5">
    <source>
        <dbReference type="ARBA" id="ARBA00023004"/>
    </source>
</evidence>
<comment type="subunit">
    <text evidence="1">Homotetramer.</text>
</comment>
<dbReference type="InterPro" id="IPR037120">
    <property type="entry name" value="Haem_peroxidase_sf_animal"/>
</dbReference>
<dbReference type="InterPro" id="IPR001128">
    <property type="entry name" value="Cyt_P450"/>
</dbReference>
<keyword evidence="5" id="KW-0408">Iron</keyword>
<dbReference type="GO" id="GO:0006631">
    <property type="term" value="P:fatty acid metabolic process"/>
    <property type="evidence" value="ECO:0007669"/>
    <property type="project" value="UniProtKB-ARBA"/>
</dbReference>
<evidence type="ECO:0000256" key="2">
    <source>
        <dbReference type="ARBA" id="ARBA00022723"/>
    </source>
</evidence>
<dbReference type="GO" id="GO:0004601">
    <property type="term" value="F:peroxidase activity"/>
    <property type="evidence" value="ECO:0007669"/>
    <property type="project" value="InterPro"/>
</dbReference>
<sequence length="699" mass="77964">MRSPDHSIFERGQGNVCSVEFNCLYRWHATTSKADEEWVAEVFREVFDGKDPEKVTPADFKAAAYKVQKMQPDIQHWTFGRLERQANGTFKDSDLAGILHNATENPAAAFRARGTPPSMRLHEMMGIEQNRRWGVCSLNDFRRYLGLKPYATFLEWNPDPIIADAAEKLYGNIESLELYVGLQAEEVKPVVDGAGLCPGYTISRAILSDAIALTRGDRHFTQDYTPYNLTAWGFADCQRDPDAFGFGSTLGRLFLRTLPNSFTENSVYTFFPLMTPGAMKTNLTKLHLVQDYDLTRPQDIAPPVSIQNYNQIAEIMQNGKLIAPYAERAAKVVKGKGFFIAEGDAEQKEIYTKLFNYPETENKIGAFFREKAGSLIAEHSFTLVGGKTAVVDVVRDVLKVLPVYWAADISGLTLKTKETPHGDYSPADLYDMLSDIYSYIFLDGEKAKSMNLRTQVQGHIDGLLSHIKSHLGLSSRLSVVESLFTKKKNEPEQHEIVKRLREMGHGSEAATIILALMVGSTAELSLGLVNMINTFLDTDADAKVRSAVASKSDLDGFVHESQRLDPPFQGVYRTATDDVTVGGTKFNKGTRIFLDVGDASLDTSVFPEPTVIDPSRHPEAGYIHPDGAFKYLGEKLTLRIMSEVLRSVYSLKNVARAPGQSGKLKRFKDGSRPDLRYGYLDDAMFVCPWPTSMAIQYDV</sequence>